<keyword evidence="1" id="KW-0812">Transmembrane</keyword>
<keyword evidence="1" id="KW-1133">Transmembrane helix</keyword>
<protein>
    <submittedName>
        <fullName evidence="2">Uncharacterized protein</fullName>
    </submittedName>
</protein>
<name>A0A2D0NH39_FLAN2</name>
<comment type="caution">
    <text evidence="2">The sequence shown here is derived from an EMBL/GenBank/DDBJ whole genome shotgun (WGS) entry which is preliminary data.</text>
</comment>
<dbReference type="EMBL" id="PDUD01000009">
    <property type="protein sequence ID" value="PHN07700.1"/>
    <property type="molecule type" value="Genomic_DNA"/>
</dbReference>
<dbReference type="OrthoDB" id="1027826at2"/>
<gene>
    <name evidence="2" type="ORF">CRP01_06260</name>
</gene>
<evidence type="ECO:0000313" key="3">
    <source>
        <dbReference type="Proteomes" id="UP000223913"/>
    </source>
</evidence>
<organism evidence="2 3">
    <name type="scientific">Flavilitoribacter nigricans (strain ATCC 23147 / DSM 23189 / NBRC 102662 / NCIMB 1420 / SS-2)</name>
    <name type="common">Lewinella nigricans</name>
    <dbReference type="NCBI Taxonomy" id="1122177"/>
    <lineage>
        <taxon>Bacteria</taxon>
        <taxon>Pseudomonadati</taxon>
        <taxon>Bacteroidota</taxon>
        <taxon>Saprospiria</taxon>
        <taxon>Saprospirales</taxon>
        <taxon>Lewinellaceae</taxon>
        <taxon>Flavilitoribacter</taxon>
    </lineage>
</organism>
<keyword evidence="3" id="KW-1185">Reference proteome</keyword>
<feature type="transmembrane region" description="Helical" evidence="1">
    <location>
        <begin position="74"/>
        <end position="92"/>
    </location>
</feature>
<proteinExistence type="predicted"/>
<accession>A0A2D0NH39</accession>
<keyword evidence="1" id="KW-0472">Membrane</keyword>
<dbReference type="AlphaFoldDB" id="A0A2D0NH39"/>
<evidence type="ECO:0000313" key="2">
    <source>
        <dbReference type="EMBL" id="PHN07700.1"/>
    </source>
</evidence>
<feature type="transmembrane region" description="Helical" evidence="1">
    <location>
        <begin position="33"/>
        <end position="53"/>
    </location>
</feature>
<feature type="transmembrane region" description="Helical" evidence="1">
    <location>
        <begin position="5"/>
        <end position="27"/>
    </location>
</feature>
<evidence type="ECO:0000256" key="1">
    <source>
        <dbReference type="SAM" id="Phobius"/>
    </source>
</evidence>
<reference evidence="2 3" key="1">
    <citation type="submission" date="2017-10" db="EMBL/GenBank/DDBJ databases">
        <title>The draft genome sequence of Lewinella nigricans NBRC 102662.</title>
        <authorList>
            <person name="Wang K."/>
        </authorList>
    </citation>
    <scope>NUCLEOTIDE SEQUENCE [LARGE SCALE GENOMIC DNA]</scope>
    <source>
        <strain evidence="2 3">NBRC 102662</strain>
    </source>
</reference>
<dbReference type="RefSeq" id="WP_099149146.1">
    <property type="nucleotide sequence ID" value="NZ_PDUD01000009.1"/>
</dbReference>
<dbReference type="Proteomes" id="UP000223913">
    <property type="component" value="Unassembled WGS sequence"/>
</dbReference>
<sequence>MNRRLLGNILLSTVLILTISGAVMYFIPFKKTVASLHTVFAILFCAGILLHLLNNKIPLGNYVSGRRQTRWRKYQSPLIFGMTLLLVLGLMLDLPGLNAIYDWGNSLRNRQLGKSETSFDYEVIELEQKQGDHQIKVELQQGAAFQYPMFALWLEDSLGNYLETLYISRVISTSTYDFGIKLGRRWKPAVVRRPEGLPYWAHQRGIQASDGLYIPLDGAPDLDAVSGATPVGNFVIHTRTTLQSGKKYRILLELNQSYDWNEYFTKTSFPDDPIYSGSGRVGQPSLVYTAEIGQQACGEKRHFLLKLTGYGHPSGKTGELFTALEKITTAKNIADRIILTVEREKTER</sequence>